<evidence type="ECO:0000313" key="1">
    <source>
        <dbReference type="EMBL" id="MPM28431.1"/>
    </source>
</evidence>
<organism evidence="1">
    <name type="scientific">bioreactor metagenome</name>
    <dbReference type="NCBI Taxonomy" id="1076179"/>
    <lineage>
        <taxon>unclassified sequences</taxon>
        <taxon>metagenomes</taxon>
        <taxon>ecological metagenomes</taxon>
    </lineage>
</organism>
<protein>
    <submittedName>
        <fullName evidence="1">Uncharacterized protein</fullName>
    </submittedName>
</protein>
<dbReference type="EMBL" id="VSSQ01005252">
    <property type="protein sequence ID" value="MPM28431.1"/>
    <property type="molecule type" value="Genomic_DNA"/>
</dbReference>
<comment type="caution">
    <text evidence="1">The sequence shown here is derived from an EMBL/GenBank/DDBJ whole genome shotgun (WGS) entry which is preliminary data.</text>
</comment>
<name>A0A644YKM2_9ZZZZ</name>
<gene>
    <name evidence="1" type="ORF">SDC9_74957</name>
</gene>
<sequence>MNPEIKKMFDHFSSDYNTTYLYMTGEQKKIIAYLSPTLFARWYYSALFPETILSPAAIFTSQNENIVLDKGFYSANIHFKNISSDTLNFSYKDNFYSVEDHPIYKDLEILLEYIKPILYIDLDGNMFEKDIHALQKKLSISDRYYVIYLFNLAERLSLFNQMPSLFDNCIQPNIENVFLKLPNSKKLDRIIDESCSLCADNINEEIPFGFSDITSDMIFDLLKNPISIDSIFIKLYQNSDVDLEEIWNSLDTAELSETDTAILSSVYYIGIYFDKAFIFVFGNYLRLIQPIYSFPVKFREIINSLFNSITVDRESETEIFTPCTAYTHTLLGKILFCNQINDKKYPPIPIDKIVSSLNKESAAKVTALECLALTKGTESIYIFRATLNNNKSLWKKIEIESNTTLNAAANYTFPMFMLPEEKEFSIRISNNGKEAAQYITSPQSAFYSSVSPKISDVIPTIGKSIIFSARGNITIELKYIGRTDICSELLYPRIMAQSKEITELEHQIYSLDFLN</sequence>
<accession>A0A644YKM2</accession>
<dbReference type="AlphaFoldDB" id="A0A644YKM2"/>
<proteinExistence type="predicted"/>
<reference evidence="1" key="1">
    <citation type="submission" date="2019-08" db="EMBL/GenBank/DDBJ databases">
        <authorList>
            <person name="Kucharzyk K."/>
            <person name="Murdoch R.W."/>
            <person name="Higgins S."/>
            <person name="Loffler F."/>
        </authorList>
    </citation>
    <scope>NUCLEOTIDE SEQUENCE</scope>
</reference>